<proteinExistence type="predicted"/>
<reference evidence="1" key="1">
    <citation type="submission" date="2021-02" db="EMBL/GenBank/DDBJ databases">
        <title>Comparative genomics reveals that relaxation of natural selection precedes convergent phenotypic evolution of cavefish.</title>
        <authorList>
            <person name="Peng Z."/>
        </authorList>
    </citation>
    <scope>NUCLEOTIDE SEQUENCE</scope>
    <source>
        <tissue evidence="1">Muscle</tissue>
    </source>
</reference>
<dbReference type="Proteomes" id="UP001059041">
    <property type="component" value="Linkage Group LG14"/>
</dbReference>
<protein>
    <recommendedName>
        <fullName evidence="3">HTH-like domain-containing protein</fullName>
    </recommendedName>
</protein>
<evidence type="ECO:0000313" key="1">
    <source>
        <dbReference type="EMBL" id="KAI7800982.1"/>
    </source>
</evidence>
<dbReference type="PANTHER" id="PTHR46791:SF4">
    <property type="match status" value="1"/>
</dbReference>
<name>A0A9W7TPB5_TRIRA</name>
<comment type="caution">
    <text evidence="1">The sequence shown here is derived from an EMBL/GenBank/DDBJ whole genome shotgun (WGS) entry which is preliminary data.</text>
</comment>
<accession>A0A9W7TPB5</accession>
<evidence type="ECO:0008006" key="3">
    <source>
        <dbReference type="Google" id="ProtNLM"/>
    </source>
</evidence>
<organism evidence="1 2">
    <name type="scientific">Triplophysa rosa</name>
    <name type="common">Cave loach</name>
    <dbReference type="NCBI Taxonomy" id="992332"/>
    <lineage>
        <taxon>Eukaryota</taxon>
        <taxon>Metazoa</taxon>
        <taxon>Chordata</taxon>
        <taxon>Craniata</taxon>
        <taxon>Vertebrata</taxon>
        <taxon>Euteleostomi</taxon>
        <taxon>Actinopterygii</taxon>
        <taxon>Neopterygii</taxon>
        <taxon>Teleostei</taxon>
        <taxon>Ostariophysi</taxon>
        <taxon>Cypriniformes</taxon>
        <taxon>Nemacheilidae</taxon>
        <taxon>Triplophysa</taxon>
    </lineage>
</organism>
<evidence type="ECO:0000313" key="2">
    <source>
        <dbReference type="Proteomes" id="UP001059041"/>
    </source>
</evidence>
<dbReference type="EMBL" id="JAFHDT010000014">
    <property type="protein sequence ID" value="KAI7800982.1"/>
    <property type="molecule type" value="Genomic_DNA"/>
</dbReference>
<feature type="non-terminal residue" evidence="1">
    <location>
        <position position="176"/>
    </location>
</feature>
<sequence>VHALSSRLSDLCNSLGNRELDAMVREILSHHPNTGYKMMLGHLRARGIRIQRRRVIESMHRIDPGAVRQRTLQLQTRRRRQYSVPAPNRSGEVLKNFLKFWTGLTCCSFLAFKHQLFRNSFVNIDDIGEGTMWIWQSLHFDVSKGSSKLNFRDCNSLMMVTTGAFPVNAMLCINLM</sequence>
<gene>
    <name evidence="1" type="ORF">IRJ41_018130</name>
</gene>
<keyword evidence="2" id="KW-1185">Reference proteome</keyword>
<dbReference type="AlphaFoldDB" id="A0A9W7TPB5"/>
<dbReference type="PANTHER" id="PTHR46791">
    <property type="entry name" value="EXPRESSED PROTEIN"/>
    <property type="match status" value="1"/>
</dbReference>